<protein>
    <submittedName>
        <fullName evidence="7">MFS superfamily sulfate permease-like transporter</fullName>
    </submittedName>
</protein>
<evidence type="ECO:0000313" key="7">
    <source>
        <dbReference type="EMBL" id="MDR6291925.1"/>
    </source>
</evidence>
<name>A0ABU1JTI2_9PROT</name>
<feature type="transmembrane region" description="Helical" evidence="5">
    <location>
        <begin position="104"/>
        <end position="126"/>
    </location>
</feature>
<reference evidence="7 8" key="1">
    <citation type="submission" date="2023-07" db="EMBL/GenBank/DDBJ databases">
        <title>Sorghum-associated microbial communities from plants grown in Nebraska, USA.</title>
        <authorList>
            <person name="Schachtman D."/>
        </authorList>
    </citation>
    <scope>NUCLEOTIDE SEQUENCE [LARGE SCALE GENOMIC DNA]</scope>
    <source>
        <strain evidence="7 8">584</strain>
    </source>
</reference>
<feature type="transmembrane region" description="Helical" evidence="5">
    <location>
        <begin position="81"/>
        <end position="98"/>
    </location>
</feature>
<evidence type="ECO:0000256" key="1">
    <source>
        <dbReference type="ARBA" id="ARBA00004141"/>
    </source>
</evidence>
<feature type="transmembrane region" description="Helical" evidence="5">
    <location>
        <begin position="138"/>
        <end position="159"/>
    </location>
</feature>
<sequence length="573" mass="58161">MPGPGRSWRPFRAVAGWTLRDGRSDLVAGLTLAAITIPEQMATARLGGFAPEIGFFAFVAAALAFAVFGAHRLLSVGADSTITPIFAGGLALLAAAGSPHYAALAAALALMVGLIVCCGGVFRLGWIADLLSVPVTTGFLAGIAVHIAVSQLPGLLGLPAQDGSTPQRIAETVAQLGQVNPWSAALGIGVFLAVFGAERISPRIPGALIGLVAATAAVVAFGLENRGVAVLGPLPGGLPQPALPAVDFDELRRLVSLALIVALVVMVQTAATSRSFPPQSGAPPALNRDFIGVGAGSILSGLFGAFPVNASPPRTATVAETGGRSQVAGLVAAAIVLALALLGGGLLSHVPHAALAGVLVFVAQRVVRVPTFVAVYHQAPGEFALILATAVAIVVLPIQAGVAVGIGLSLLHGIWAITRAQPIEFEKVPQTSIWWPPAAGSHGETLPGVAVIAFQAPLSFLNAGTFEAGIGRLIDARRDALRLVILEASSIIEIDYSAARSLAGVIAQCRVADITFAIARLESVRAQQALSRFGILAQIGPDHVFHSVDEAVRALAGPPPDPAPGAGHASASP</sequence>
<feature type="transmembrane region" description="Helical" evidence="5">
    <location>
        <begin position="326"/>
        <end position="347"/>
    </location>
</feature>
<dbReference type="CDD" id="cd07042">
    <property type="entry name" value="STAS_SulP_like_sulfate_transporter"/>
    <property type="match status" value="1"/>
</dbReference>
<dbReference type="Pfam" id="PF01740">
    <property type="entry name" value="STAS"/>
    <property type="match status" value="1"/>
</dbReference>
<evidence type="ECO:0000256" key="3">
    <source>
        <dbReference type="ARBA" id="ARBA00022989"/>
    </source>
</evidence>
<feature type="transmembrane region" description="Helical" evidence="5">
    <location>
        <begin position="383"/>
        <end position="411"/>
    </location>
</feature>
<evidence type="ECO:0000256" key="2">
    <source>
        <dbReference type="ARBA" id="ARBA00022692"/>
    </source>
</evidence>
<feature type="domain" description="STAS" evidence="6">
    <location>
        <begin position="439"/>
        <end position="555"/>
    </location>
</feature>
<evidence type="ECO:0000313" key="8">
    <source>
        <dbReference type="Proteomes" id="UP001262410"/>
    </source>
</evidence>
<evidence type="ECO:0000256" key="4">
    <source>
        <dbReference type="ARBA" id="ARBA00023136"/>
    </source>
</evidence>
<comment type="caution">
    <text evidence="7">The sequence shown here is derived from an EMBL/GenBank/DDBJ whole genome shotgun (WGS) entry which is preliminary data.</text>
</comment>
<dbReference type="PANTHER" id="PTHR11814">
    <property type="entry name" value="SULFATE TRANSPORTER"/>
    <property type="match status" value="1"/>
</dbReference>
<accession>A0ABU1JTI2</accession>
<keyword evidence="2 5" id="KW-0812">Transmembrane</keyword>
<dbReference type="EMBL" id="JAVDPW010000008">
    <property type="protein sequence ID" value="MDR6291925.1"/>
    <property type="molecule type" value="Genomic_DNA"/>
</dbReference>
<dbReference type="InterPro" id="IPR002645">
    <property type="entry name" value="STAS_dom"/>
</dbReference>
<dbReference type="PROSITE" id="PS50801">
    <property type="entry name" value="STAS"/>
    <property type="match status" value="1"/>
</dbReference>
<feature type="transmembrane region" description="Helical" evidence="5">
    <location>
        <begin position="53"/>
        <end position="74"/>
    </location>
</feature>
<feature type="transmembrane region" description="Helical" evidence="5">
    <location>
        <begin position="285"/>
        <end position="306"/>
    </location>
</feature>
<keyword evidence="3 5" id="KW-1133">Transmembrane helix</keyword>
<dbReference type="SUPFAM" id="SSF52091">
    <property type="entry name" value="SpoIIaa-like"/>
    <property type="match status" value="1"/>
</dbReference>
<feature type="transmembrane region" description="Helical" evidence="5">
    <location>
        <begin position="254"/>
        <end position="273"/>
    </location>
</feature>
<dbReference type="InterPro" id="IPR011547">
    <property type="entry name" value="SLC26A/SulP_dom"/>
</dbReference>
<dbReference type="RefSeq" id="WP_309797563.1">
    <property type="nucleotide sequence ID" value="NZ_JAVDPW010000008.1"/>
</dbReference>
<gene>
    <name evidence="7" type="ORF">E9232_004463</name>
</gene>
<dbReference type="Gene3D" id="3.30.750.24">
    <property type="entry name" value="STAS domain"/>
    <property type="match status" value="1"/>
</dbReference>
<feature type="transmembrane region" description="Helical" evidence="5">
    <location>
        <begin position="354"/>
        <end position="377"/>
    </location>
</feature>
<dbReference type="Proteomes" id="UP001262410">
    <property type="component" value="Unassembled WGS sequence"/>
</dbReference>
<keyword evidence="8" id="KW-1185">Reference proteome</keyword>
<dbReference type="Pfam" id="PF00916">
    <property type="entry name" value="Sulfate_transp"/>
    <property type="match status" value="1"/>
</dbReference>
<evidence type="ECO:0000259" key="6">
    <source>
        <dbReference type="PROSITE" id="PS50801"/>
    </source>
</evidence>
<proteinExistence type="predicted"/>
<dbReference type="InterPro" id="IPR036513">
    <property type="entry name" value="STAS_dom_sf"/>
</dbReference>
<dbReference type="InterPro" id="IPR001902">
    <property type="entry name" value="SLC26A/SulP_fam"/>
</dbReference>
<feature type="transmembrane region" description="Helical" evidence="5">
    <location>
        <begin position="204"/>
        <end position="223"/>
    </location>
</feature>
<organism evidence="7 8">
    <name type="scientific">Inquilinus ginsengisoli</name>
    <dbReference type="NCBI Taxonomy" id="363840"/>
    <lineage>
        <taxon>Bacteria</taxon>
        <taxon>Pseudomonadati</taxon>
        <taxon>Pseudomonadota</taxon>
        <taxon>Alphaproteobacteria</taxon>
        <taxon>Rhodospirillales</taxon>
        <taxon>Rhodospirillaceae</taxon>
        <taxon>Inquilinus</taxon>
    </lineage>
</organism>
<comment type="subcellular location">
    <subcellularLocation>
        <location evidence="1">Membrane</location>
        <topology evidence="1">Multi-pass membrane protein</topology>
    </subcellularLocation>
</comment>
<evidence type="ECO:0000256" key="5">
    <source>
        <dbReference type="SAM" id="Phobius"/>
    </source>
</evidence>
<keyword evidence="4 5" id="KW-0472">Membrane</keyword>